<protein>
    <recommendedName>
        <fullName evidence="5">V-type proton ATPase subunit C</fullName>
    </recommendedName>
</protein>
<evidence type="ECO:0000313" key="6">
    <source>
        <dbReference type="EMBL" id="RPA81775.1"/>
    </source>
</evidence>
<keyword evidence="7" id="KW-1185">Reference proteome</keyword>
<reference evidence="6 7" key="1">
    <citation type="journal article" date="2018" name="Nat. Ecol. Evol.">
        <title>Pezizomycetes genomes reveal the molecular basis of ectomycorrhizal truffle lifestyle.</title>
        <authorList>
            <person name="Murat C."/>
            <person name="Payen T."/>
            <person name="Noel B."/>
            <person name="Kuo A."/>
            <person name="Morin E."/>
            <person name="Chen J."/>
            <person name="Kohler A."/>
            <person name="Krizsan K."/>
            <person name="Balestrini R."/>
            <person name="Da Silva C."/>
            <person name="Montanini B."/>
            <person name="Hainaut M."/>
            <person name="Levati E."/>
            <person name="Barry K.W."/>
            <person name="Belfiori B."/>
            <person name="Cichocki N."/>
            <person name="Clum A."/>
            <person name="Dockter R.B."/>
            <person name="Fauchery L."/>
            <person name="Guy J."/>
            <person name="Iotti M."/>
            <person name="Le Tacon F."/>
            <person name="Lindquist E.A."/>
            <person name="Lipzen A."/>
            <person name="Malagnac F."/>
            <person name="Mello A."/>
            <person name="Molinier V."/>
            <person name="Miyauchi S."/>
            <person name="Poulain J."/>
            <person name="Riccioni C."/>
            <person name="Rubini A."/>
            <person name="Sitrit Y."/>
            <person name="Splivallo R."/>
            <person name="Traeger S."/>
            <person name="Wang M."/>
            <person name="Zifcakova L."/>
            <person name="Wipf D."/>
            <person name="Zambonelli A."/>
            <person name="Paolocci F."/>
            <person name="Nowrousian M."/>
            <person name="Ottonello S."/>
            <person name="Baldrian P."/>
            <person name="Spatafora J.W."/>
            <person name="Henrissat B."/>
            <person name="Nagy L.G."/>
            <person name="Aury J.M."/>
            <person name="Wincker P."/>
            <person name="Grigoriev I.V."/>
            <person name="Bonfante P."/>
            <person name="Martin F.M."/>
        </authorList>
    </citation>
    <scope>NUCLEOTIDE SEQUENCE [LARGE SCALE GENOMIC DNA]</scope>
    <source>
        <strain evidence="6 7">RN42</strain>
    </source>
</reference>
<organism evidence="6 7">
    <name type="scientific">Ascobolus immersus RN42</name>
    <dbReference type="NCBI Taxonomy" id="1160509"/>
    <lineage>
        <taxon>Eukaryota</taxon>
        <taxon>Fungi</taxon>
        <taxon>Dikarya</taxon>
        <taxon>Ascomycota</taxon>
        <taxon>Pezizomycotina</taxon>
        <taxon>Pezizomycetes</taxon>
        <taxon>Pezizales</taxon>
        <taxon>Ascobolaceae</taxon>
        <taxon>Ascobolus</taxon>
    </lineage>
</organism>
<name>A0A3N4I6R2_ASCIM</name>
<evidence type="ECO:0000256" key="2">
    <source>
        <dbReference type="ARBA" id="ARBA00022448"/>
    </source>
</evidence>
<evidence type="ECO:0000313" key="7">
    <source>
        <dbReference type="Proteomes" id="UP000275078"/>
    </source>
</evidence>
<dbReference type="PANTHER" id="PTHR10137">
    <property type="entry name" value="V-TYPE PROTON ATPASE SUBUNIT C"/>
    <property type="match status" value="1"/>
</dbReference>
<keyword evidence="3 5" id="KW-0375">Hydrogen ion transport</keyword>
<dbReference type="Gene3D" id="3.30.70.100">
    <property type="match status" value="1"/>
</dbReference>
<comment type="function">
    <text evidence="5">Subunit of the V1 complex of vacuolar(H+)-ATPase (V-ATPase), a multisubunit enzyme composed of a peripheral complex (V1) that hydrolyzes ATP and a membrane integral complex (V0) that translocates protons. V-ATPase is responsible for acidifying and maintaining the pH of intracellular compartments and in some cell types, is targeted to the plasma membrane, where it is responsible for acidifying the extracellular environment. Subunit C is necessary for the assembly of the catalytic sector of the enzyme and is likely to have a specific function in its catalytic activity.</text>
</comment>
<comment type="subunit">
    <text evidence="5">V-ATPase is a heteromultimeric enzyme composed of a peripheral catalytic V1 complex (components A to H) attached to an integral membrane V0 proton pore complex.</text>
</comment>
<keyword evidence="2 5" id="KW-0813">Transport</keyword>
<dbReference type="PANTHER" id="PTHR10137:SF0">
    <property type="entry name" value="V-TYPE PROTON ATPASE SUBUNIT C"/>
    <property type="match status" value="1"/>
</dbReference>
<dbReference type="STRING" id="1160509.A0A3N4I6R2"/>
<evidence type="ECO:0000256" key="4">
    <source>
        <dbReference type="ARBA" id="ARBA00023065"/>
    </source>
</evidence>
<evidence type="ECO:0000256" key="1">
    <source>
        <dbReference type="ARBA" id="ARBA00006138"/>
    </source>
</evidence>
<dbReference type="AlphaFoldDB" id="A0A3N4I6R2"/>
<comment type="similarity">
    <text evidence="1 5">Belongs to the V-ATPase C subunit family.</text>
</comment>
<sequence>MSSPVSSVYSVFLSVLRSEAELDDGAKALLKVASKCSSVEAKELRTGSLENVLAVAEDLASLELRSLSFLKKLREMGNQIEEWDDSVPSLRQKMHEEQFEFEDLLSSRSLGFSPNSPFEALSTIAKVFSKNLDVSEKRILSKWNPYIELRARKSANDDSTAQLVQKSIQILIAKDAFVKDSEYLQTALVSVPNDALSDWFSCYEALAPNIVPRASDVIASDSKETLVTMTFFKRNTAEVTTALSETKFKVKELDCAEITSRDGSRSGADKLNFEERAARKEFIALITATSRQSTHEQMLVSCLRIYVESILRFGLPQEFAFYSLIMDGDAGEKALHDYIASQKSRNSENDMFTYEESNDDLIRSFTLMSRSTILSAFALA</sequence>
<dbReference type="OrthoDB" id="6605928at2759"/>
<evidence type="ECO:0000256" key="3">
    <source>
        <dbReference type="ARBA" id="ARBA00022781"/>
    </source>
</evidence>
<dbReference type="GO" id="GO:0046961">
    <property type="term" value="F:proton-transporting ATPase activity, rotational mechanism"/>
    <property type="evidence" value="ECO:0007669"/>
    <property type="project" value="InterPro"/>
</dbReference>
<dbReference type="SUPFAM" id="SSF118203">
    <property type="entry name" value="Vacuolar ATP synthase subunit C"/>
    <property type="match status" value="1"/>
</dbReference>
<proteinExistence type="inferred from homology"/>
<evidence type="ECO:0000256" key="5">
    <source>
        <dbReference type="RuleBase" id="RU364010"/>
    </source>
</evidence>
<dbReference type="Pfam" id="PF03223">
    <property type="entry name" value="V-ATPase_C"/>
    <property type="match status" value="1"/>
</dbReference>
<accession>A0A3N4I6R2</accession>
<dbReference type="EMBL" id="ML119676">
    <property type="protein sequence ID" value="RPA81775.1"/>
    <property type="molecule type" value="Genomic_DNA"/>
</dbReference>
<dbReference type="InterPro" id="IPR036132">
    <property type="entry name" value="Vac_ATP_synth_c_sf"/>
</dbReference>
<dbReference type="Gene3D" id="3.30.70.1180">
    <property type="entry name" value="Vacuolar atp synthase subunit c, domain 1"/>
    <property type="match status" value="1"/>
</dbReference>
<keyword evidence="4 5" id="KW-0406">Ion transport</keyword>
<gene>
    <name evidence="6" type="ORF">BJ508DRAFT_376150</name>
</gene>
<dbReference type="Gene3D" id="1.20.1460.10">
    <property type="entry name" value="subunit c (vma5p) of the yeast v-atpase, domain 2"/>
    <property type="match status" value="1"/>
</dbReference>
<dbReference type="Proteomes" id="UP000275078">
    <property type="component" value="Unassembled WGS sequence"/>
</dbReference>
<dbReference type="GO" id="GO:0000221">
    <property type="term" value="C:vacuolar proton-transporting V-type ATPase, V1 domain"/>
    <property type="evidence" value="ECO:0007669"/>
    <property type="project" value="TreeGrafter"/>
</dbReference>
<dbReference type="InterPro" id="IPR004907">
    <property type="entry name" value="ATPase_V1-cplx_csu"/>
</dbReference>